<name>A0ABX3NN61_9BACT</name>
<evidence type="ECO:0000313" key="2">
    <source>
        <dbReference type="Proteomes" id="UP000192277"/>
    </source>
</evidence>
<gene>
    <name evidence="1" type="ORF">A4D02_17395</name>
</gene>
<proteinExistence type="predicted"/>
<protein>
    <submittedName>
        <fullName evidence="1">Uncharacterized protein</fullName>
    </submittedName>
</protein>
<dbReference type="EMBL" id="LWBO01000084">
    <property type="protein sequence ID" value="OQP39109.1"/>
    <property type="molecule type" value="Genomic_DNA"/>
</dbReference>
<dbReference type="Proteomes" id="UP000192277">
    <property type="component" value="Unassembled WGS sequence"/>
</dbReference>
<reference evidence="1 2" key="1">
    <citation type="submission" date="2016-04" db="EMBL/GenBank/DDBJ databases">
        <authorList>
            <person name="Chen L."/>
            <person name="Zhuang W."/>
            <person name="Wang G."/>
        </authorList>
    </citation>
    <scope>NUCLEOTIDE SEQUENCE [LARGE SCALE GENOMIC DNA]</scope>
    <source>
        <strain evidence="2">GR20</strain>
    </source>
</reference>
<organism evidence="1 2">
    <name type="scientific">Niastella koreensis</name>
    <dbReference type="NCBI Taxonomy" id="354356"/>
    <lineage>
        <taxon>Bacteria</taxon>
        <taxon>Pseudomonadati</taxon>
        <taxon>Bacteroidota</taxon>
        <taxon>Chitinophagia</taxon>
        <taxon>Chitinophagales</taxon>
        <taxon>Chitinophagaceae</taxon>
        <taxon>Niastella</taxon>
    </lineage>
</organism>
<evidence type="ECO:0000313" key="1">
    <source>
        <dbReference type="EMBL" id="OQP39109.1"/>
    </source>
</evidence>
<sequence length="197" mass="22945">MQTKHNKQLGLYVILLDGGYDFLKWNKALVSFGYRIDIINLDEFELKFGSYFDLENTESLSQNIPIKFTDGGKRPVTIFISKEFEQKINTQFPQYIPFLEKGYVVLLKTFKKLPIYSRQEITSDELMDHMLTTYQFCKNFIGCVQLTVGDYFKPGGYFAHILEDTAPTKKDRGDKKIDLPVKIEVIKKGNFFKLDFS</sequence>
<comment type="caution">
    <text evidence="1">The sequence shown here is derived from an EMBL/GenBank/DDBJ whole genome shotgun (WGS) entry which is preliminary data.</text>
</comment>
<keyword evidence="2" id="KW-1185">Reference proteome</keyword>
<accession>A0ABX3NN61</accession>